<dbReference type="VEuPathDB" id="VectorBase:PPAI004058"/>
<evidence type="ECO:0000256" key="3">
    <source>
        <dbReference type="SAM" id="MobiDB-lite"/>
    </source>
</evidence>
<accession>A0A1B0GN04</accession>
<keyword evidence="1" id="KW-0853">WD repeat</keyword>
<dbReference type="AlphaFoldDB" id="A0A1B0GN04"/>
<dbReference type="InterPro" id="IPR011990">
    <property type="entry name" value="TPR-like_helical_dom_sf"/>
</dbReference>
<dbReference type="GO" id="GO:0005730">
    <property type="term" value="C:nucleolus"/>
    <property type="evidence" value="ECO:0007669"/>
    <property type="project" value="TreeGrafter"/>
</dbReference>
<reference evidence="4" key="1">
    <citation type="submission" date="2022-08" db="UniProtKB">
        <authorList>
            <consortium name="EnsemblMetazoa"/>
        </authorList>
    </citation>
    <scope>IDENTIFICATION</scope>
    <source>
        <strain evidence="4">Israel</strain>
    </source>
</reference>
<feature type="region of interest" description="Disordered" evidence="3">
    <location>
        <begin position="409"/>
        <end position="441"/>
    </location>
</feature>
<dbReference type="GO" id="GO:0000480">
    <property type="term" value="P:endonucleolytic cleavage in 5'-ETS of tricistronic rRNA transcript (SSU-rRNA, 5.8S rRNA, LSU-rRNA)"/>
    <property type="evidence" value="ECO:0007669"/>
    <property type="project" value="TreeGrafter"/>
</dbReference>
<evidence type="ECO:0000256" key="2">
    <source>
        <dbReference type="ARBA" id="ARBA00022737"/>
    </source>
</evidence>
<sequence>MGSQYKRRHSLNLCKEERRGKLLASASKDSTVRLWCLKPDSFEVNCIGVGKKHTASVGSVTMSRMGSSFFASVSQDLCLKLWTIPKDGSGEDTSLVCSATQMVHEKDINSVAISPNDKMLATGSQDKTAKIWNASDLSLVGILKGHKRGVWCVRFSPVDQVILTTSADGSIRIWAITSLSCLKSLEGHESSVLRAEFISRGMQILSTAADGLIKLWSIKDSECVTTLDRHEGRVWTLALPTNEKHFFSGGSDSKLIQWRDVTEEKKEEDRKKLTPDGKKVEHHTKGESGTIMQEDDFFELLTNSQSKRMDDQRCSLKVAGGSVAHAEGALRKPLAAQNRNPPQTKDNRNALLEMIADLQSERMDEQRATLPGLVNRGGGGVILKGAANAAAPDDAFLDMLMRCQGSRLEEQRSELPRPGDGMEDGEGGSGRRGRSNIGATVPDEDFFSLISRVQGGRMEDQRAAVPLGVSRRLGMAPNHIQPPNSTTKKEPGKKI</sequence>
<dbReference type="PROSITE" id="PS50877">
    <property type="entry name" value="GOLOCO"/>
    <property type="match status" value="4"/>
</dbReference>
<dbReference type="EMBL" id="AJVK01027868">
    <property type="status" value="NOT_ANNOTATED_CDS"/>
    <property type="molecule type" value="Genomic_DNA"/>
</dbReference>
<dbReference type="CDD" id="cd00200">
    <property type="entry name" value="WD40"/>
    <property type="match status" value="1"/>
</dbReference>
<dbReference type="Gene3D" id="2.130.10.10">
    <property type="entry name" value="YVTN repeat-like/Quinoprotein amine dehydrogenase"/>
    <property type="match status" value="2"/>
</dbReference>
<dbReference type="InterPro" id="IPR036322">
    <property type="entry name" value="WD40_repeat_dom_sf"/>
</dbReference>
<dbReference type="GO" id="GO:0030695">
    <property type="term" value="F:GTPase regulator activity"/>
    <property type="evidence" value="ECO:0007669"/>
    <property type="project" value="InterPro"/>
</dbReference>
<dbReference type="VEuPathDB" id="VectorBase:PPAPM1_009677"/>
<dbReference type="PANTHER" id="PTHR19854">
    <property type="entry name" value="TRANSDUCIN BETA-LIKE 3"/>
    <property type="match status" value="1"/>
</dbReference>
<dbReference type="PROSITE" id="PS50082">
    <property type="entry name" value="WD_REPEATS_2"/>
    <property type="match status" value="4"/>
</dbReference>
<dbReference type="SMART" id="SM00390">
    <property type="entry name" value="GoLoco"/>
    <property type="match status" value="4"/>
</dbReference>
<feature type="region of interest" description="Disordered" evidence="3">
    <location>
        <begin position="453"/>
        <end position="495"/>
    </location>
</feature>
<dbReference type="EMBL" id="AJVK01027869">
    <property type="status" value="NOT_ANNOTATED_CDS"/>
    <property type="molecule type" value="Genomic_DNA"/>
</dbReference>
<dbReference type="GO" id="GO:0034511">
    <property type="term" value="F:U3 snoRNA binding"/>
    <property type="evidence" value="ECO:0007669"/>
    <property type="project" value="TreeGrafter"/>
</dbReference>
<name>A0A1B0GN04_PHLPP</name>
<dbReference type="PRINTS" id="PR00320">
    <property type="entry name" value="GPROTEINBRPT"/>
</dbReference>
<dbReference type="InterPro" id="IPR020472">
    <property type="entry name" value="WD40_PAC1"/>
</dbReference>
<evidence type="ECO:0000313" key="5">
    <source>
        <dbReference type="Proteomes" id="UP000092462"/>
    </source>
</evidence>
<dbReference type="Gene3D" id="1.25.40.10">
    <property type="entry name" value="Tetratricopeptide repeat domain"/>
    <property type="match status" value="2"/>
</dbReference>
<dbReference type="EnsemblMetazoa" id="PPAI004058-RA">
    <property type="protein sequence ID" value="PPAI004058-PA"/>
    <property type="gene ID" value="PPAI004058"/>
</dbReference>
<dbReference type="InterPro" id="IPR001680">
    <property type="entry name" value="WD40_rpt"/>
</dbReference>
<keyword evidence="2" id="KW-0677">Repeat</keyword>
<organism evidence="4 5">
    <name type="scientific">Phlebotomus papatasi</name>
    <name type="common">Sandfly</name>
    <dbReference type="NCBI Taxonomy" id="29031"/>
    <lineage>
        <taxon>Eukaryota</taxon>
        <taxon>Metazoa</taxon>
        <taxon>Ecdysozoa</taxon>
        <taxon>Arthropoda</taxon>
        <taxon>Hexapoda</taxon>
        <taxon>Insecta</taxon>
        <taxon>Pterygota</taxon>
        <taxon>Neoptera</taxon>
        <taxon>Endopterygota</taxon>
        <taxon>Diptera</taxon>
        <taxon>Nematocera</taxon>
        <taxon>Psychodoidea</taxon>
        <taxon>Psychodidae</taxon>
        <taxon>Phlebotomus</taxon>
        <taxon>Phlebotomus</taxon>
    </lineage>
</organism>
<dbReference type="PROSITE" id="PS50294">
    <property type="entry name" value="WD_REPEATS_REGION"/>
    <property type="match status" value="3"/>
</dbReference>
<dbReference type="Pfam" id="PF02188">
    <property type="entry name" value="GoLoco"/>
    <property type="match status" value="4"/>
</dbReference>
<dbReference type="Proteomes" id="UP000092462">
    <property type="component" value="Unassembled WGS sequence"/>
</dbReference>
<dbReference type="SMART" id="SM00320">
    <property type="entry name" value="WD40"/>
    <property type="match status" value="6"/>
</dbReference>
<dbReference type="GO" id="GO:0030686">
    <property type="term" value="C:90S preribosome"/>
    <property type="evidence" value="ECO:0007669"/>
    <property type="project" value="TreeGrafter"/>
</dbReference>
<dbReference type="InterPro" id="IPR015943">
    <property type="entry name" value="WD40/YVTN_repeat-like_dom_sf"/>
</dbReference>
<dbReference type="Pfam" id="PF00400">
    <property type="entry name" value="WD40"/>
    <property type="match status" value="5"/>
</dbReference>
<feature type="region of interest" description="Disordered" evidence="3">
    <location>
        <begin position="264"/>
        <end position="291"/>
    </location>
</feature>
<dbReference type="GO" id="GO:0000472">
    <property type="term" value="P:endonucleolytic cleavage to generate mature 5'-end of SSU-rRNA from (SSU-rRNA, 5.8S rRNA, LSU-rRNA)"/>
    <property type="evidence" value="ECO:0007669"/>
    <property type="project" value="TreeGrafter"/>
</dbReference>
<proteinExistence type="predicted"/>
<dbReference type="PANTHER" id="PTHR19854:SF15">
    <property type="entry name" value="TRANSDUCIN BETA-LIKE PROTEIN 3"/>
    <property type="match status" value="1"/>
</dbReference>
<keyword evidence="5" id="KW-1185">Reference proteome</keyword>
<evidence type="ECO:0000256" key="1">
    <source>
        <dbReference type="ARBA" id="ARBA00022574"/>
    </source>
</evidence>
<feature type="compositionally biased region" description="Basic and acidic residues" evidence="3">
    <location>
        <begin position="264"/>
        <end position="286"/>
    </location>
</feature>
<protein>
    <submittedName>
        <fullName evidence="4">Uncharacterized protein</fullName>
    </submittedName>
</protein>
<dbReference type="InterPro" id="IPR003109">
    <property type="entry name" value="GoLoco_motif"/>
</dbReference>
<dbReference type="SUPFAM" id="SSF50978">
    <property type="entry name" value="WD40 repeat-like"/>
    <property type="match status" value="1"/>
</dbReference>
<evidence type="ECO:0000313" key="4">
    <source>
        <dbReference type="EnsemblMetazoa" id="PPAI004058-PA"/>
    </source>
</evidence>